<dbReference type="OrthoDB" id="1707128at2"/>
<gene>
    <name evidence="2" type="ORF">PDENDC454_02345</name>
</gene>
<dbReference type="STRING" id="1131935.PDENDC454_02345"/>
<keyword evidence="3" id="KW-1185">Reference proteome</keyword>
<comment type="caution">
    <text evidence="2">The sequence shown here is derived from an EMBL/GenBank/DDBJ whole genome shotgun (WGS) entry which is preliminary data.</text>
</comment>
<evidence type="ECO:0000313" key="2">
    <source>
        <dbReference type="EMBL" id="EHQ63939.1"/>
    </source>
</evidence>
<sequence length="153" mass="17835">MAYELLLREAEQQGVDVYELPLKGGLKGLYHRNAICINRRLSRITEKTCILAEELGHYHTSAGNILDQSDVRNRKQEQRARSWAYERLVPLNTIVQAHRLGVRNRFELAEYLNVTEEFLESVLKRYQEKYGLCVPVGKYTVCFEPLGVIEFFE</sequence>
<protein>
    <recommendedName>
        <fullName evidence="1">IrrE N-terminal-like domain-containing protein</fullName>
    </recommendedName>
</protein>
<accession>H3SAD6</accession>
<dbReference type="Pfam" id="PF06114">
    <property type="entry name" value="Peptidase_M78"/>
    <property type="match status" value="1"/>
</dbReference>
<reference evidence="2 3" key="1">
    <citation type="journal article" date="2012" name="J. Bacteriol.">
        <title>Genome Sequence of the Pattern-Forming Social Bacterium Paenibacillus dendritiformis C454 Chiral Morphotype.</title>
        <authorList>
            <person name="Sirota-Madi A."/>
            <person name="Olender T."/>
            <person name="Helman Y."/>
            <person name="Brainis I."/>
            <person name="Finkelshtein A."/>
            <person name="Roth D."/>
            <person name="Hagai E."/>
            <person name="Leshkowitz D."/>
            <person name="Brodsky L."/>
            <person name="Galatenko V."/>
            <person name="Nikolaev V."/>
            <person name="Gutnick D.L."/>
            <person name="Lancet D."/>
            <person name="Ben-Jacob E."/>
        </authorList>
    </citation>
    <scope>NUCLEOTIDE SEQUENCE [LARGE SCALE GENOMIC DNA]</scope>
    <source>
        <strain evidence="2 3">C454</strain>
    </source>
</reference>
<dbReference type="AlphaFoldDB" id="H3SAD6"/>
<feature type="domain" description="IrrE N-terminal-like" evidence="1">
    <location>
        <begin position="10"/>
        <end position="120"/>
    </location>
</feature>
<organism evidence="2 3">
    <name type="scientific">Paenibacillus dendritiformis C454</name>
    <dbReference type="NCBI Taxonomy" id="1131935"/>
    <lineage>
        <taxon>Bacteria</taxon>
        <taxon>Bacillati</taxon>
        <taxon>Bacillota</taxon>
        <taxon>Bacilli</taxon>
        <taxon>Bacillales</taxon>
        <taxon>Paenibacillaceae</taxon>
        <taxon>Paenibacillus</taxon>
    </lineage>
</organism>
<evidence type="ECO:0000313" key="3">
    <source>
        <dbReference type="Proteomes" id="UP000003900"/>
    </source>
</evidence>
<dbReference type="Proteomes" id="UP000003900">
    <property type="component" value="Unassembled WGS sequence"/>
</dbReference>
<proteinExistence type="predicted"/>
<dbReference type="EMBL" id="AHKH01000004">
    <property type="protein sequence ID" value="EHQ63939.1"/>
    <property type="molecule type" value="Genomic_DNA"/>
</dbReference>
<evidence type="ECO:0000259" key="1">
    <source>
        <dbReference type="Pfam" id="PF06114"/>
    </source>
</evidence>
<dbReference type="InterPro" id="IPR010359">
    <property type="entry name" value="IrrE_HExxH"/>
</dbReference>
<dbReference type="RefSeq" id="WP_006674977.1">
    <property type="nucleotide sequence ID" value="NZ_AHKH01000004.1"/>
</dbReference>
<name>H3SAD6_9BACL</name>